<dbReference type="Pfam" id="PF20260">
    <property type="entry name" value="PUA_4"/>
    <property type="match status" value="1"/>
</dbReference>
<comment type="catalytic activity">
    <reaction evidence="11 12">
        <text>uridine(1498) in 16S rRNA + S-adenosyl-L-methionine = N(3)-methyluridine(1498) in 16S rRNA + S-adenosyl-L-homocysteine + H(+)</text>
        <dbReference type="Rhea" id="RHEA:42920"/>
        <dbReference type="Rhea" id="RHEA-COMP:10283"/>
        <dbReference type="Rhea" id="RHEA-COMP:10284"/>
        <dbReference type="ChEBI" id="CHEBI:15378"/>
        <dbReference type="ChEBI" id="CHEBI:57856"/>
        <dbReference type="ChEBI" id="CHEBI:59789"/>
        <dbReference type="ChEBI" id="CHEBI:65315"/>
        <dbReference type="ChEBI" id="CHEBI:74502"/>
        <dbReference type="EC" id="2.1.1.193"/>
    </reaction>
</comment>
<dbReference type="CDD" id="cd18084">
    <property type="entry name" value="RsmE-like"/>
    <property type="match status" value="1"/>
</dbReference>
<evidence type="ECO:0000259" key="14">
    <source>
        <dbReference type="Pfam" id="PF20260"/>
    </source>
</evidence>
<evidence type="ECO:0000256" key="7">
    <source>
        <dbReference type="ARBA" id="ARBA00022603"/>
    </source>
</evidence>
<gene>
    <name evidence="15" type="ORF">ABR63_00255</name>
</gene>
<evidence type="ECO:0000256" key="10">
    <source>
        <dbReference type="ARBA" id="ARBA00025699"/>
    </source>
</evidence>
<dbReference type="InterPro" id="IPR006700">
    <property type="entry name" value="RsmE"/>
</dbReference>
<evidence type="ECO:0000256" key="11">
    <source>
        <dbReference type="ARBA" id="ARBA00047944"/>
    </source>
</evidence>
<protein>
    <recommendedName>
        <fullName evidence="4 12">Ribosomal RNA small subunit methyltransferase E</fullName>
        <ecNumber evidence="3 12">2.1.1.193</ecNumber>
    </recommendedName>
</protein>
<comment type="caution">
    <text evidence="15">The sequence shown here is derived from an EMBL/GenBank/DDBJ whole genome shotgun (WGS) entry which is preliminary data.</text>
</comment>
<evidence type="ECO:0000256" key="9">
    <source>
        <dbReference type="ARBA" id="ARBA00022691"/>
    </source>
</evidence>
<evidence type="ECO:0000313" key="16">
    <source>
        <dbReference type="Proteomes" id="UP000050874"/>
    </source>
</evidence>
<keyword evidence="7 12" id="KW-0489">Methyltransferase</keyword>
<dbReference type="GO" id="GO:0070042">
    <property type="term" value="F:rRNA (uridine-N3-)-methyltransferase activity"/>
    <property type="evidence" value="ECO:0007669"/>
    <property type="project" value="TreeGrafter"/>
</dbReference>
<dbReference type="InterPro" id="IPR046887">
    <property type="entry name" value="RsmE_PUA-like"/>
</dbReference>
<dbReference type="Gene3D" id="3.40.1280.10">
    <property type="match status" value="1"/>
</dbReference>
<comment type="subcellular location">
    <subcellularLocation>
        <location evidence="1 12">Cytoplasm</location>
    </subcellularLocation>
</comment>
<organism evidence="15 16">
    <name type="scientific">SAR86 cluster bacterium BACL1 MAG-120920-bin57</name>
    <dbReference type="NCBI Taxonomy" id="1655571"/>
    <lineage>
        <taxon>Bacteria</taxon>
        <taxon>Pseudomonadati</taxon>
        <taxon>Pseudomonadota</taxon>
        <taxon>Gammaproteobacteria</taxon>
        <taxon>SAR86 cluster</taxon>
    </lineage>
</organism>
<evidence type="ECO:0000313" key="15">
    <source>
        <dbReference type="EMBL" id="KRO41124.1"/>
    </source>
</evidence>
<dbReference type="Proteomes" id="UP000050874">
    <property type="component" value="Unassembled WGS sequence"/>
</dbReference>
<evidence type="ECO:0000256" key="2">
    <source>
        <dbReference type="ARBA" id="ARBA00005528"/>
    </source>
</evidence>
<comment type="similarity">
    <text evidence="2 12">Belongs to the RNA methyltransferase RsmE family.</text>
</comment>
<dbReference type="Pfam" id="PF04452">
    <property type="entry name" value="Methyltrans_RNA"/>
    <property type="match status" value="1"/>
</dbReference>
<feature type="domain" description="Ribosomal RNA small subunit methyltransferase E methyltransferase" evidence="13">
    <location>
        <begin position="91"/>
        <end position="248"/>
    </location>
</feature>
<evidence type="ECO:0000256" key="8">
    <source>
        <dbReference type="ARBA" id="ARBA00022679"/>
    </source>
</evidence>
<evidence type="ECO:0000256" key="3">
    <source>
        <dbReference type="ARBA" id="ARBA00012328"/>
    </source>
</evidence>
<dbReference type="Gene3D" id="2.40.240.20">
    <property type="entry name" value="Hypothetical PUA domain-like, domain 1"/>
    <property type="match status" value="1"/>
</dbReference>
<dbReference type="EMBL" id="LIAV01000025">
    <property type="protein sequence ID" value="KRO41124.1"/>
    <property type="molecule type" value="Genomic_DNA"/>
</dbReference>
<sequence length="256" mass="28954">MKNTDYNEIMRIPRILCAELSSAIIYCTNIKQIHHLAKVLRVKPGQLLQLFDGHGGLATGTILEITKISISITVENYTTELNPYHRAYQAIIPHIKKENLFYLVQKLVEIGVNSLILFKPDHLDQSLVKKDIDKLHDRIDEAVIHACEQSGCNYLPSILYFDNLNTALDHVLQETESKNVFVLDTIADKLSGDMRECDTQMISFITGPESGFSSQERLLLDKRNLSSFRLGHYVLRAETAPLVALSKLHTLHGENS</sequence>
<evidence type="ECO:0000256" key="4">
    <source>
        <dbReference type="ARBA" id="ARBA00013673"/>
    </source>
</evidence>
<evidence type="ECO:0000256" key="6">
    <source>
        <dbReference type="ARBA" id="ARBA00022552"/>
    </source>
</evidence>
<dbReference type="SUPFAM" id="SSF75217">
    <property type="entry name" value="alpha/beta knot"/>
    <property type="match status" value="1"/>
</dbReference>
<dbReference type="GO" id="GO:0005737">
    <property type="term" value="C:cytoplasm"/>
    <property type="evidence" value="ECO:0007669"/>
    <property type="project" value="UniProtKB-SubCell"/>
</dbReference>
<reference evidence="16" key="1">
    <citation type="submission" date="2015-10" db="EMBL/GenBank/DDBJ databases">
        <title>Metagenome-Assembled Genomes uncover a global brackish microbiome.</title>
        <authorList>
            <person name="Hugerth L.W."/>
            <person name="Larsson J."/>
            <person name="Alneberg J."/>
            <person name="Lindh M.V."/>
            <person name="Legrand C."/>
            <person name="Pinhassi J."/>
            <person name="Andersson A."/>
        </authorList>
    </citation>
    <scope>NUCLEOTIDE SEQUENCE [LARGE SCALE GENOMIC DNA]</scope>
</reference>
<dbReference type="InterPro" id="IPR029026">
    <property type="entry name" value="tRNA_m1G_MTases_N"/>
</dbReference>
<evidence type="ECO:0000256" key="5">
    <source>
        <dbReference type="ARBA" id="ARBA00022490"/>
    </source>
</evidence>
<dbReference type="SUPFAM" id="SSF88697">
    <property type="entry name" value="PUA domain-like"/>
    <property type="match status" value="1"/>
</dbReference>
<feature type="domain" description="Ribosomal RNA small subunit methyltransferase E PUA-like" evidence="14">
    <location>
        <begin position="31"/>
        <end position="74"/>
    </location>
</feature>
<proteinExistence type="inferred from homology"/>
<keyword evidence="5 12" id="KW-0963">Cytoplasm</keyword>
<comment type="function">
    <text evidence="10 12">Specifically methylates the N3 position of the uracil ring of uridine 1498 (m3U1498) in 16S rRNA. Acts on the fully assembled 30S ribosomal subunit.</text>
</comment>
<dbReference type="PANTHER" id="PTHR30027">
    <property type="entry name" value="RIBOSOMAL RNA SMALL SUBUNIT METHYLTRANSFERASE E"/>
    <property type="match status" value="1"/>
</dbReference>
<keyword evidence="6 12" id="KW-0698">rRNA processing</keyword>
<accession>A0A0R2PTA5</accession>
<evidence type="ECO:0000259" key="13">
    <source>
        <dbReference type="Pfam" id="PF04452"/>
    </source>
</evidence>
<dbReference type="PIRSF" id="PIRSF015601">
    <property type="entry name" value="MTase_slr0722"/>
    <property type="match status" value="1"/>
</dbReference>
<evidence type="ECO:0000256" key="1">
    <source>
        <dbReference type="ARBA" id="ARBA00004496"/>
    </source>
</evidence>
<keyword evidence="8 12" id="KW-0808">Transferase</keyword>
<dbReference type="PANTHER" id="PTHR30027:SF3">
    <property type="entry name" value="16S RRNA (URACIL(1498)-N(3))-METHYLTRANSFERASE"/>
    <property type="match status" value="1"/>
</dbReference>
<dbReference type="GO" id="GO:0070475">
    <property type="term" value="P:rRNA base methylation"/>
    <property type="evidence" value="ECO:0007669"/>
    <property type="project" value="TreeGrafter"/>
</dbReference>
<evidence type="ECO:0000256" key="12">
    <source>
        <dbReference type="PIRNR" id="PIRNR015601"/>
    </source>
</evidence>
<dbReference type="EC" id="2.1.1.193" evidence="3 12"/>
<keyword evidence="9 12" id="KW-0949">S-adenosyl-L-methionine</keyword>
<dbReference type="InterPro" id="IPR046886">
    <property type="entry name" value="RsmE_MTase_dom"/>
</dbReference>
<dbReference type="InterPro" id="IPR015947">
    <property type="entry name" value="PUA-like_sf"/>
</dbReference>
<dbReference type="NCBIfam" id="TIGR00046">
    <property type="entry name" value="RsmE family RNA methyltransferase"/>
    <property type="match status" value="1"/>
</dbReference>
<dbReference type="InterPro" id="IPR029028">
    <property type="entry name" value="Alpha/beta_knot_MTases"/>
</dbReference>
<dbReference type="AlphaFoldDB" id="A0A0R2PTA5"/>
<name>A0A0R2PTA5_9GAMM</name>